<evidence type="ECO:0000313" key="3">
    <source>
        <dbReference type="Proteomes" id="UP000688947"/>
    </source>
</evidence>
<feature type="region of interest" description="Disordered" evidence="1">
    <location>
        <begin position="189"/>
        <end position="364"/>
    </location>
</feature>
<organism evidence="2 3">
    <name type="scientific">Phytophthora cactorum</name>
    <dbReference type="NCBI Taxonomy" id="29920"/>
    <lineage>
        <taxon>Eukaryota</taxon>
        <taxon>Sar</taxon>
        <taxon>Stramenopiles</taxon>
        <taxon>Oomycota</taxon>
        <taxon>Peronosporomycetes</taxon>
        <taxon>Peronosporales</taxon>
        <taxon>Peronosporaceae</taxon>
        <taxon>Phytophthora</taxon>
    </lineage>
</organism>
<feature type="compositionally biased region" description="Polar residues" evidence="1">
    <location>
        <begin position="241"/>
        <end position="252"/>
    </location>
</feature>
<accession>A0A8T1U270</accession>
<evidence type="ECO:0000256" key="1">
    <source>
        <dbReference type="SAM" id="MobiDB-lite"/>
    </source>
</evidence>
<protein>
    <submittedName>
        <fullName evidence="2">Uncharacterized protein</fullName>
    </submittedName>
</protein>
<name>A0A8T1U270_9STRA</name>
<sequence>HIDEIIDPKRADAILAKGPVGGRLDKKTLDEVLNGNFAQKIRPEKTPPVAAAGWERPAGLDPIVKDPDGLDDFDRACTEVENGGSPENKPSEVEVEAKSEPGVVEDGVPPYARLFTPEELDDLENGEDSGLAMSIPQVQILPVGPSKIYGFPSLGVQASRVTIAIEWPTTHFASTTQTLSRKQIPYLRATASPPTSPSPSSLSPAQLMSTASTSAASSSVGSSNASVFNADRDRHKCPSSACGSSAHTGNSTDRGEQAYCRRGLAPDAQVGPRQGGRRDHSRTFFSAPAGGLSSGARLRPSSRHLTQRVARRQRRPSPPPAAVLTTGKNPKALKTSKVSKARSTSSTAPLDGPSSPPRLDLGHLGGASATALATDATFPREAAVNTEDVGDSDDEYGGLPIALTTNITQSRSHGGTGQSSSSATAPFDIADFLSRSHAGGQASPATPIQHPNIIRAAYAPAGALRFSNAQHILVATYSAWFGRYGITIMHYLRADRAAQVDVLRRPHRLCGSSQRTQLWSKELPAALTALIKKKFCRREQNARRRI</sequence>
<feature type="non-terminal residue" evidence="2">
    <location>
        <position position="1"/>
    </location>
</feature>
<evidence type="ECO:0000313" key="2">
    <source>
        <dbReference type="EMBL" id="KAG6952311.1"/>
    </source>
</evidence>
<comment type="caution">
    <text evidence="2">The sequence shown here is derived from an EMBL/GenBank/DDBJ whole genome shotgun (WGS) entry which is preliminary data.</text>
</comment>
<feature type="compositionally biased region" description="Polar residues" evidence="1">
    <location>
        <begin position="336"/>
        <end position="348"/>
    </location>
</feature>
<reference evidence="2" key="1">
    <citation type="submission" date="2021-01" db="EMBL/GenBank/DDBJ databases">
        <title>Phytophthora aleatoria, a newly-described species from Pinus radiata is distinct from Phytophthora cactorum isolates based on comparative genomics.</title>
        <authorList>
            <person name="Mcdougal R."/>
            <person name="Panda P."/>
            <person name="Williams N."/>
            <person name="Studholme D.J."/>
        </authorList>
    </citation>
    <scope>NUCLEOTIDE SEQUENCE</scope>
    <source>
        <strain evidence="2">NZFS 3830</strain>
    </source>
</reference>
<gene>
    <name evidence="2" type="ORF">JG687_00013082</name>
</gene>
<proteinExistence type="predicted"/>
<feature type="compositionally biased region" description="Basic and acidic residues" evidence="1">
    <location>
        <begin position="89"/>
        <end position="99"/>
    </location>
</feature>
<dbReference type="Proteomes" id="UP000688947">
    <property type="component" value="Unassembled WGS sequence"/>
</dbReference>
<feature type="region of interest" description="Disordered" evidence="1">
    <location>
        <begin position="80"/>
        <end position="109"/>
    </location>
</feature>
<dbReference type="VEuPathDB" id="FungiDB:PC110_g19951"/>
<dbReference type="AlphaFoldDB" id="A0A8T1U270"/>
<feature type="compositionally biased region" description="Low complexity" evidence="1">
    <location>
        <begin position="189"/>
        <end position="229"/>
    </location>
</feature>
<dbReference type="EMBL" id="JAENGZ010000930">
    <property type="protein sequence ID" value="KAG6952311.1"/>
    <property type="molecule type" value="Genomic_DNA"/>
</dbReference>
<dbReference type="OrthoDB" id="10605793at2759"/>
<feature type="compositionally biased region" description="Basic residues" evidence="1">
    <location>
        <begin position="300"/>
        <end position="315"/>
    </location>
</feature>